<dbReference type="NCBIfam" id="NF005560">
    <property type="entry name" value="PRK07233.1"/>
    <property type="match status" value="1"/>
</dbReference>
<dbReference type="PANTHER" id="PTHR42923">
    <property type="entry name" value="PROTOPORPHYRINOGEN OXIDASE"/>
    <property type="match status" value="1"/>
</dbReference>
<dbReference type="Proteomes" id="UP000177979">
    <property type="component" value="Unassembled WGS sequence"/>
</dbReference>
<dbReference type="Gene3D" id="3.50.50.60">
    <property type="entry name" value="FAD/NAD(P)-binding domain"/>
    <property type="match status" value="1"/>
</dbReference>
<sequence length="415" mass="46443">MKIAIVGGGFTGLAAGIDLVDAGNEVTIFESEKKLGGLGIGFRDPDWDWSLERYYHHIFANDRAAIKMATKVGLPPFFTVPRTNSLIGGIEKQLDSPLSLLAFSDISLLSRLHMGAGLLLMKLIPNGVFLEGSSVVDALPLWVGKEGYEKIWKPLLTAKFGPYLPVVNLAWFWARVYKRTQALGYFEGGYQALADKMEEYIKSRGGEIKLGTKVAAVKQDRGGGWRVNDEKFGHLLITTPAPLVDKLLGTGKVSWPKINYLWAQTLILELEQSLMNGYWLNILDKDFPFMVVVEHTNFVDKKHYGDKTIVYLGNYLPGDDKRLKMTGDQLMSLYLPFLTKINPAFNKKWIKKSWSFDAPFTQPVFPTNYSKQIPPMKTDLPGLVVANMSMVYPWDRGTNYAIESGQKAASFLKNG</sequence>
<dbReference type="InterPro" id="IPR050464">
    <property type="entry name" value="Zeta_carotene_desat/Oxidored"/>
</dbReference>
<name>A0A1F5EUG3_9BACT</name>
<dbReference type="InterPro" id="IPR002937">
    <property type="entry name" value="Amino_oxidase"/>
</dbReference>
<evidence type="ECO:0000313" key="2">
    <source>
        <dbReference type="EMBL" id="OGD71039.1"/>
    </source>
</evidence>
<organism evidence="2 3">
    <name type="scientific">Candidatus Collierbacteria bacterium RIFCSPHIGHO2_01_FULL_50_25</name>
    <dbReference type="NCBI Taxonomy" id="1817722"/>
    <lineage>
        <taxon>Bacteria</taxon>
        <taxon>Candidatus Collieribacteriota</taxon>
    </lineage>
</organism>
<dbReference type="GO" id="GO:0016491">
    <property type="term" value="F:oxidoreductase activity"/>
    <property type="evidence" value="ECO:0007669"/>
    <property type="project" value="InterPro"/>
</dbReference>
<proteinExistence type="predicted"/>
<dbReference type="AlphaFoldDB" id="A0A1F5EUG3"/>
<evidence type="ECO:0000313" key="3">
    <source>
        <dbReference type="Proteomes" id="UP000177979"/>
    </source>
</evidence>
<dbReference type="InterPro" id="IPR036188">
    <property type="entry name" value="FAD/NAD-bd_sf"/>
</dbReference>
<reference evidence="2 3" key="1">
    <citation type="journal article" date="2016" name="Nat. Commun.">
        <title>Thousands of microbial genomes shed light on interconnected biogeochemical processes in an aquifer system.</title>
        <authorList>
            <person name="Anantharaman K."/>
            <person name="Brown C.T."/>
            <person name="Hug L.A."/>
            <person name="Sharon I."/>
            <person name="Castelle C.J."/>
            <person name="Probst A.J."/>
            <person name="Thomas B.C."/>
            <person name="Singh A."/>
            <person name="Wilkins M.J."/>
            <person name="Karaoz U."/>
            <person name="Brodie E.L."/>
            <person name="Williams K.H."/>
            <person name="Hubbard S.S."/>
            <person name="Banfield J.F."/>
        </authorList>
    </citation>
    <scope>NUCLEOTIDE SEQUENCE [LARGE SCALE GENOMIC DNA]</scope>
</reference>
<dbReference type="STRING" id="1817722.A2703_01210"/>
<gene>
    <name evidence="2" type="ORF">A2703_01210</name>
</gene>
<evidence type="ECO:0000259" key="1">
    <source>
        <dbReference type="Pfam" id="PF01593"/>
    </source>
</evidence>
<dbReference type="PANTHER" id="PTHR42923:SF46">
    <property type="entry name" value="AMINE OXIDASE"/>
    <property type="match status" value="1"/>
</dbReference>
<feature type="domain" description="Amine oxidase" evidence="1">
    <location>
        <begin position="10"/>
        <end position="409"/>
    </location>
</feature>
<dbReference type="Pfam" id="PF01593">
    <property type="entry name" value="Amino_oxidase"/>
    <property type="match status" value="1"/>
</dbReference>
<accession>A0A1F5EUG3</accession>
<dbReference type="Gene3D" id="3.40.50.720">
    <property type="entry name" value="NAD(P)-binding Rossmann-like Domain"/>
    <property type="match status" value="1"/>
</dbReference>
<dbReference type="SUPFAM" id="SSF51905">
    <property type="entry name" value="FAD/NAD(P)-binding domain"/>
    <property type="match status" value="1"/>
</dbReference>
<comment type="caution">
    <text evidence="2">The sequence shown here is derived from an EMBL/GenBank/DDBJ whole genome shotgun (WGS) entry which is preliminary data.</text>
</comment>
<protein>
    <recommendedName>
        <fullName evidence="1">Amine oxidase domain-containing protein</fullName>
    </recommendedName>
</protein>
<dbReference type="EMBL" id="MFAG01000041">
    <property type="protein sequence ID" value="OGD71039.1"/>
    <property type="molecule type" value="Genomic_DNA"/>
</dbReference>